<feature type="region of interest" description="Disordered" evidence="8">
    <location>
        <begin position="143"/>
        <end position="228"/>
    </location>
</feature>
<dbReference type="CDD" id="cd09394">
    <property type="entry name" value="LIM1_Rga"/>
    <property type="match status" value="1"/>
</dbReference>
<feature type="region of interest" description="Disordered" evidence="8">
    <location>
        <begin position="664"/>
        <end position="709"/>
    </location>
</feature>
<dbReference type="Gene3D" id="2.10.110.10">
    <property type="entry name" value="Cysteine Rich Protein"/>
    <property type="match status" value="2"/>
</dbReference>
<dbReference type="SMART" id="SM00132">
    <property type="entry name" value="LIM"/>
    <property type="match status" value="2"/>
</dbReference>
<dbReference type="InterPro" id="IPR000198">
    <property type="entry name" value="RhoGAP_dom"/>
</dbReference>
<feature type="region of interest" description="Disordered" evidence="8">
    <location>
        <begin position="359"/>
        <end position="435"/>
    </location>
</feature>
<keyword evidence="6 7" id="KW-0440">LIM domain</keyword>
<dbReference type="AlphaFoldDB" id="A0A6C1DQI3"/>
<keyword evidence="12" id="KW-1185">Reference proteome</keyword>
<dbReference type="GO" id="GO:0032177">
    <property type="term" value="C:cellular bud neck split septin rings"/>
    <property type="evidence" value="ECO:0007669"/>
    <property type="project" value="UniProtKB-ARBA"/>
</dbReference>
<dbReference type="CDD" id="cd00159">
    <property type="entry name" value="RhoGAP"/>
    <property type="match status" value="1"/>
</dbReference>
<dbReference type="CDD" id="cd09395">
    <property type="entry name" value="LIM2_Rga"/>
    <property type="match status" value="1"/>
</dbReference>
<dbReference type="PROSITE" id="PS00478">
    <property type="entry name" value="LIM_DOMAIN_1"/>
    <property type="match status" value="1"/>
</dbReference>
<feature type="compositionally biased region" description="Basic and acidic residues" evidence="8">
    <location>
        <begin position="664"/>
        <end position="682"/>
    </location>
</feature>
<protein>
    <submittedName>
        <fullName evidence="11">Rho-type gtpase-activating protein</fullName>
    </submittedName>
</protein>
<feature type="region of interest" description="Disordered" evidence="8">
    <location>
        <begin position="449"/>
        <end position="502"/>
    </location>
</feature>
<feature type="compositionally biased region" description="Polar residues" evidence="8">
    <location>
        <begin position="399"/>
        <end position="414"/>
    </location>
</feature>
<feature type="compositionally biased region" description="Basic and acidic residues" evidence="8">
    <location>
        <begin position="212"/>
        <end position="222"/>
    </location>
</feature>
<dbReference type="FunFam" id="1.10.555.10:FF:000057">
    <property type="entry name" value="Rho GTPase-activating protein"/>
    <property type="match status" value="1"/>
</dbReference>
<dbReference type="EMBL" id="CP048985">
    <property type="protein sequence ID" value="QID78880.1"/>
    <property type="molecule type" value="Genomic_DNA"/>
</dbReference>
<dbReference type="Pfam" id="PF00620">
    <property type="entry name" value="RhoGAP"/>
    <property type="match status" value="1"/>
</dbReference>
<keyword evidence="5 7" id="KW-0862">Zinc</keyword>
<feature type="compositionally biased region" description="Polar residues" evidence="8">
    <location>
        <begin position="363"/>
        <end position="385"/>
    </location>
</feature>
<dbReference type="SUPFAM" id="SSF48350">
    <property type="entry name" value="GTPase activation domain, GAP"/>
    <property type="match status" value="1"/>
</dbReference>
<dbReference type="SMART" id="SM00324">
    <property type="entry name" value="RhoGAP"/>
    <property type="match status" value="1"/>
</dbReference>
<dbReference type="GO" id="GO:0005096">
    <property type="term" value="F:GTPase activator activity"/>
    <property type="evidence" value="ECO:0007669"/>
    <property type="project" value="UniProtKB-KW"/>
</dbReference>
<feature type="compositionally biased region" description="Basic residues" evidence="8">
    <location>
        <begin position="481"/>
        <end position="491"/>
    </location>
</feature>
<evidence type="ECO:0000256" key="7">
    <source>
        <dbReference type="PROSITE-ProRule" id="PRU00125"/>
    </source>
</evidence>
<dbReference type="Proteomes" id="UP000501346">
    <property type="component" value="Chromosome ScIV"/>
</dbReference>
<dbReference type="InterPro" id="IPR008936">
    <property type="entry name" value="Rho_GTPase_activation_prot"/>
</dbReference>
<evidence type="ECO:0000313" key="12">
    <source>
        <dbReference type="Proteomes" id="UP000501346"/>
    </source>
</evidence>
<name>A0A6C1DQI3_SACPS</name>
<dbReference type="PROSITE" id="PS50023">
    <property type="entry name" value="LIM_DOMAIN_2"/>
    <property type="match status" value="1"/>
</dbReference>
<dbReference type="GO" id="GO:0007165">
    <property type="term" value="P:signal transduction"/>
    <property type="evidence" value="ECO:0007669"/>
    <property type="project" value="InterPro"/>
</dbReference>
<evidence type="ECO:0000313" key="11">
    <source>
        <dbReference type="EMBL" id="QID78880.1"/>
    </source>
</evidence>
<keyword evidence="2" id="KW-0597">Phosphoprotein</keyword>
<feature type="region of interest" description="Disordered" evidence="8">
    <location>
        <begin position="580"/>
        <end position="601"/>
    </location>
</feature>
<organism evidence="11 12">
    <name type="scientific">Saccharomyces pastorianus</name>
    <name type="common">Lager yeast</name>
    <name type="synonym">Saccharomyces cerevisiae x Saccharomyces eubayanus</name>
    <dbReference type="NCBI Taxonomy" id="27292"/>
    <lineage>
        <taxon>Eukaryota</taxon>
        <taxon>Fungi</taxon>
        <taxon>Dikarya</taxon>
        <taxon>Ascomycota</taxon>
        <taxon>Saccharomycotina</taxon>
        <taxon>Saccharomycetes</taxon>
        <taxon>Saccharomycetales</taxon>
        <taxon>Saccharomycetaceae</taxon>
        <taxon>Saccharomyces</taxon>
    </lineage>
</organism>
<feature type="region of interest" description="Disordered" evidence="8">
    <location>
        <begin position="723"/>
        <end position="780"/>
    </location>
</feature>
<keyword evidence="1" id="KW-0343">GTPase activation</keyword>
<evidence type="ECO:0000256" key="8">
    <source>
        <dbReference type="SAM" id="MobiDB-lite"/>
    </source>
</evidence>
<evidence type="ECO:0000259" key="9">
    <source>
        <dbReference type="PROSITE" id="PS50023"/>
    </source>
</evidence>
<proteinExistence type="predicted"/>
<feature type="compositionally biased region" description="Polar residues" evidence="8">
    <location>
        <begin position="162"/>
        <end position="196"/>
    </location>
</feature>
<dbReference type="Gene3D" id="1.10.555.10">
    <property type="entry name" value="Rho GTPase activation protein"/>
    <property type="match status" value="1"/>
</dbReference>
<feature type="domain" description="Rho-GAP" evidence="10">
    <location>
        <begin position="788"/>
        <end position="1006"/>
    </location>
</feature>
<reference evidence="11 12" key="1">
    <citation type="journal article" date="2019" name="BMC Genomics">
        <title>Chromosome level assembly and comparative genome analysis confirm lager-brewing yeasts originated from a single hybridization.</title>
        <authorList>
            <person name="Salazar A.N."/>
            <person name="Gorter de Vries A.R."/>
            <person name="van den Broek M."/>
            <person name="Brouwers N."/>
            <person name="de la Torre Cortes P."/>
            <person name="Kuijpers N.G.A."/>
            <person name="Daran J.G."/>
            <person name="Abeel T."/>
        </authorList>
    </citation>
    <scope>NUCLEOTIDE SEQUENCE [LARGE SCALE GENOMIC DNA]</scope>
    <source>
        <strain evidence="11 12">CBS 1483</strain>
    </source>
</reference>
<keyword evidence="3 7" id="KW-0479">Metal-binding</keyword>
<evidence type="ECO:0000256" key="1">
    <source>
        <dbReference type="ARBA" id="ARBA00022468"/>
    </source>
</evidence>
<accession>A0A6C1DQI3</accession>
<feature type="compositionally biased region" description="Polar residues" evidence="8">
    <location>
        <begin position="493"/>
        <end position="502"/>
    </location>
</feature>
<dbReference type="InterPro" id="IPR050729">
    <property type="entry name" value="Rho-GAP"/>
</dbReference>
<dbReference type="OrthoDB" id="19923at2759"/>
<evidence type="ECO:0000256" key="5">
    <source>
        <dbReference type="ARBA" id="ARBA00022833"/>
    </source>
</evidence>
<dbReference type="GO" id="GO:0031106">
    <property type="term" value="P:septin ring organization"/>
    <property type="evidence" value="ECO:0007669"/>
    <property type="project" value="UniProtKB-ARBA"/>
</dbReference>
<feature type="compositionally biased region" description="Basic and acidic residues" evidence="8">
    <location>
        <begin position="143"/>
        <end position="155"/>
    </location>
</feature>
<dbReference type="PROSITE" id="PS50238">
    <property type="entry name" value="RHOGAP"/>
    <property type="match status" value="1"/>
</dbReference>
<keyword evidence="4" id="KW-0677">Repeat</keyword>
<sequence length="1009" mass="113364">MSADPINDQSSLCVRCNKSIASSQVYELESKKWHDQCFTCYKCDKKLNADSDFLVLDIGTLICYDCSDKCTNCGDKIDDTAIILPSSNEAYCSNCFRCCRCSNRIKNLKYAKTKRGLCCMDCHEKLLRKKQLLLENQTKNSSKEDFPIKLPERSVKRPLSPTRINGKSDVSTNNTAISKNLVSSNEDQQLTPQVLVSQERDESSLNDNNDNDNSKDREETSSHARTVSIDDILNSTLEHDSNSIEEQSLVDNEDYINKMGEEVTYRLLKPQRANRDSIVVKDPRIPNSNSNANRFFSIYDKEETDKDDTDNKENEIIINTPRNSTDKITSPLNSPMAVQMNEEVEPPHGLALTLSEATKENNKPSQGIQTSTSKSMNHVSPITRTDTVEMKTSTSSSTLRLSDNGSFSRPQTADNLLPHKKVAPSPNKKLSRSFSLKSKNFVHNLKSKTSEMLDPKHPHHSTSIQESDTHSGWGVSSTHTNIRKSKAKKNPVSRGQSDSTIYNTLPQHENFTVPEFNHKKAQSSLGSISKKQNSNDIATNRRINGSFTSSSSGHHIAMFRTPPLESGSLFKRPSLSSESAHHISSSLQTSRSTNALLEDDSTKVDATDEGATSLEKDFYFTELTLRKLKLDVRELEGTKKKLLQDVENLRLAKERLLNDVDNLTREKDKQSASSRESLEQKENIATSITVKSPSSNSDRKGSISNASPKPRFWKIFSSAKDHQVGDLESQQRSPNSSSGGTTNIAQKEISSPKLIRAHDEFPSPGKVPLSPSPKRLDYTPDGSHLYGSSLQARCVYEKSTVPIIIRCCIDRIEKDDIGLNMEGLYRKSGSQTLVEEIENEFAQNNSLHSDTLSPKLNALLNQDIHAVASVLKRYLRKLPDPVLSFSIYDALIDLVRNNQLIERLPLNNDKFLDSPQKVTIYEMVLKSLLEIFKILPVEHQEVLKVLAAHIGKVRRCSERNLMNLHNLSLVFAPSLIHDFDGEKDIVDMKERNYIVEFILGNYRDIFKQA</sequence>
<evidence type="ECO:0000256" key="6">
    <source>
        <dbReference type="ARBA" id="ARBA00023038"/>
    </source>
</evidence>
<feature type="domain" description="LIM zinc-binding" evidence="9">
    <location>
        <begin position="11"/>
        <end position="73"/>
    </location>
</feature>
<feature type="compositionally biased region" description="Polar residues" evidence="8">
    <location>
        <begin position="728"/>
        <end position="749"/>
    </location>
</feature>
<evidence type="ECO:0000259" key="10">
    <source>
        <dbReference type="PROSITE" id="PS50238"/>
    </source>
</evidence>
<dbReference type="PANTHER" id="PTHR23176">
    <property type="entry name" value="RHO/RAC/CDC GTPASE-ACTIVATING PROTEIN"/>
    <property type="match status" value="1"/>
</dbReference>
<dbReference type="Pfam" id="PF00412">
    <property type="entry name" value="LIM"/>
    <property type="match status" value="2"/>
</dbReference>
<dbReference type="PANTHER" id="PTHR23176:SF121">
    <property type="entry name" value="RHO-TYPE GTPASE-ACTIVATING PROTEIN 1-RELATED"/>
    <property type="match status" value="1"/>
</dbReference>
<dbReference type="GO" id="GO:0046872">
    <property type="term" value="F:metal ion binding"/>
    <property type="evidence" value="ECO:0007669"/>
    <property type="project" value="UniProtKB-KW"/>
</dbReference>
<evidence type="ECO:0000256" key="3">
    <source>
        <dbReference type="ARBA" id="ARBA00022723"/>
    </source>
</evidence>
<feature type="compositionally biased region" description="Polar residues" evidence="8">
    <location>
        <begin position="522"/>
        <end position="553"/>
    </location>
</feature>
<gene>
    <name evidence="11" type="primary">RGA2_1</name>
    <name evidence="11" type="ORF">GRS66_001109</name>
</gene>
<feature type="region of interest" description="Disordered" evidence="8">
    <location>
        <begin position="522"/>
        <end position="559"/>
    </location>
</feature>
<feature type="compositionally biased region" description="Polar residues" evidence="8">
    <location>
        <begin position="683"/>
        <end position="707"/>
    </location>
</feature>
<evidence type="ECO:0000256" key="4">
    <source>
        <dbReference type="ARBA" id="ARBA00022737"/>
    </source>
</evidence>
<dbReference type="InterPro" id="IPR001781">
    <property type="entry name" value="Znf_LIM"/>
</dbReference>
<evidence type="ECO:0000256" key="2">
    <source>
        <dbReference type="ARBA" id="ARBA00022553"/>
    </source>
</evidence>